<gene>
    <name evidence="2" type="ORF">E4O86_06105</name>
</gene>
<keyword evidence="3" id="KW-1185">Reference proteome</keyword>
<organism evidence="2 3">
    <name type="scientific">Propylenella binzhouense</name>
    <dbReference type="NCBI Taxonomy" id="2555902"/>
    <lineage>
        <taxon>Bacteria</taxon>
        <taxon>Pseudomonadati</taxon>
        <taxon>Pseudomonadota</taxon>
        <taxon>Alphaproteobacteria</taxon>
        <taxon>Hyphomicrobiales</taxon>
        <taxon>Propylenellaceae</taxon>
        <taxon>Propylenella</taxon>
    </lineage>
</organism>
<evidence type="ECO:0000313" key="3">
    <source>
        <dbReference type="Proteomes" id="UP000773614"/>
    </source>
</evidence>
<dbReference type="SUPFAM" id="SSF53850">
    <property type="entry name" value="Periplasmic binding protein-like II"/>
    <property type="match status" value="1"/>
</dbReference>
<dbReference type="Pfam" id="PF13379">
    <property type="entry name" value="NMT1_2"/>
    <property type="match status" value="1"/>
</dbReference>
<dbReference type="Proteomes" id="UP000773614">
    <property type="component" value="Unassembled WGS sequence"/>
</dbReference>
<proteinExistence type="predicted"/>
<dbReference type="OrthoDB" id="6788250at2"/>
<sequence length="331" mass="35418">MKNKLIIALSSVIVLSAANISFAETKHTSIAVQFGVTYLPLAVMKHEKLIEKRAKEAGLDLVVNWTQVAGGNVSNDALIAGNLDISATGFPSFLTLWSRGAGKIDVKGISAYGSTPLLLVTRDPDVNSIADFSDSNRIAVPAVKSSTQAMLLQMAAETQLGQLDKLDNITVSRSHPDAQAELLSGIGQIDSHFSAPPYQYNELEADGVHLVITSTEILDGDVSNGVLFAKQKYIDANPAVIEAVYLAVGDAMALINQDKPAVAQMYLDESGDKMSVDQILQTIEAPGVIFDQTPRGLMKFADFMKRTGAIENAPADWKDVFSGEVINLPGN</sequence>
<accession>A0A964WSS8</accession>
<dbReference type="AlphaFoldDB" id="A0A964WSS8"/>
<name>A0A964WSS8_9HYPH</name>
<feature type="signal peptide" evidence="1">
    <location>
        <begin position="1"/>
        <end position="23"/>
    </location>
</feature>
<dbReference type="PANTHER" id="PTHR30024:SF2">
    <property type="entry name" value="ABC TRANSPORTER SUBSTRATE-BINDING PROTEIN"/>
    <property type="match status" value="1"/>
</dbReference>
<evidence type="ECO:0000313" key="2">
    <source>
        <dbReference type="EMBL" id="MYZ47284.1"/>
    </source>
</evidence>
<protein>
    <submittedName>
        <fullName evidence="2">ABC transporter substrate-binding protein</fullName>
    </submittedName>
</protein>
<comment type="caution">
    <text evidence="2">The sequence shown here is derived from an EMBL/GenBank/DDBJ whole genome shotgun (WGS) entry which is preliminary data.</text>
</comment>
<dbReference type="PANTHER" id="PTHR30024">
    <property type="entry name" value="ALIPHATIC SULFONATES-BINDING PROTEIN-RELATED"/>
    <property type="match status" value="1"/>
</dbReference>
<feature type="chain" id="PRO_5037007685" evidence="1">
    <location>
        <begin position="24"/>
        <end position="331"/>
    </location>
</feature>
<evidence type="ECO:0000256" key="1">
    <source>
        <dbReference type="SAM" id="SignalP"/>
    </source>
</evidence>
<dbReference type="EMBL" id="SPKJ01000012">
    <property type="protein sequence ID" value="MYZ47284.1"/>
    <property type="molecule type" value="Genomic_DNA"/>
</dbReference>
<dbReference type="Gene3D" id="3.40.190.10">
    <property type="entry name" value="Periplasmic binding protein-like II"/>
    <property type="match status" value="2"/>
</dbReference>
<dbReference type="RefSeq" id="WP_161139634.1">
    <property type="nucleotide sequence ID" value="NZ_SPKJ01000012.1"/>
</dbReference>
<reference evidence="2" key="1">
    <citation type="submission" date="2019-03" db="EMBL/GenBank/DDBJ databases">
        <title>Afifella sp. nov., isolated from activated sludge.</title>
        <authorList>
            <person name="Li Q."/>
            <person name="Liu Y."/>
        </authorList>
    </citation>
    <scope>NUCLEOTIDE SEQUENCE</scope>
    <source>
        <strain evidence="2">L72</strain>
    </source>
</reference>
<keyword evidence="1" id="KW-0732">Signal</keyword>